<keyword evidence="3" id="KW-1185">Reference proteome</keyword>
<dbReference type="PANTHER" id="PTHR36930">
    <property type="entry name" value="METAL-SULFUR CLUSTER BIOSYNTHESIS PROTEINS YUAD-RELATED"/>
    <property type="match status" value="1"/>
</dbReference>
<gene>
    <name evidence="2" type="ORF">KHM83_04275</name>
</gene>
<dbReference type="Pfam" id="PF03473">
    <property type="entry name" value="MOSC"/>
    <property type="match status" value="1"/>
</dbReference>
<comment type="caution">
    <text evidence="2">The sequence shown here is derived from an EMBL/GenBank/DDBJ whole genome shotgun (WGS) entry which is preliminary data.</text>
</comment>
<dbReference type="InterPro" id="IPR005302">
    <property type="entry name" value="MoCF_Sase_C"/>
</dbReference>
<dbReference type="SUPFAM" id="SSF50800">
    <property type="entry name" value="PK beta-barrel domain-like"/>
    <property type="match status" value="1"/>
</dbReference>
<proteinExistence type="predicted"/>
<dbReference type="InterPro" id="IPR011037">
    <property type="entry name" value="Pyrv_Knase-like_insert_dom_sf"/>
</dbReference>
<evidence type="ECO:0000313" key="3">
    <source>
        <dbReference type="Proteomes" id="UP000746471"/>
    </source>
</evidence>
<accession>A0ABS5PLY0</accession>
<protein>
    <submittedName>
        <fullName evidence="2">MOSC domain-containing protein</fullName>
    </submittedName>
</protein>
<dbReference type="PROSITE" id="PS51340">
    <property type="entry name" value="MOSC"/>
    <property type="match status" value="1"/>
</dbReference>
<evidence type="ECO:0000313" key="2">
    <source>
        <dbReference type="EMBL" id="MBS7525892.1"/>
    </source>
</evidence>
<name>A0ABS5PLY0_9FIRM</name>
<dbReference type="RefSeq" id="WP_213235800.1">
    <property type="nucleotide sequence ID" value="NZ_JAHBCL010000006.1"/>
</dbReference>
<dbReference type="Gene3D" id="2.40.33.20">
    <property type="entry name" value="PK beta-barrel domain-like"/>
    <property type="match status" value="1"/>
</dbReference>
<dbReference type="InterPro" id="IPR052716">
    <property type="entry name" value="MOSC_domain"/>
</dbReference>
<evidence type="ECO:0000259" key="1">
    <source>
        <dbReference type="PROSITE" id="PS51340"/>
    </source>
</evidence>
<sequence>MGKVKGINISEKKGVVKKPIPEGHFIADFGLEGDAHAGKWHRQVSLLAQESIDKMTETGIKGLCSGKFAENITTEGVALHLLPVGTMLRIGETIQEIAQIGKECHAGCAIRVQVGQCIMPKEGIFTRVISGGMVKVGDAIMLLEKEEA</sequence>
<reference evidence="2 3" key="1">
    <citation type="submission" date="2021-05" db="EMBL/GenBank/DDBJ databases">
        <title>Fusibacter ferrireducens sp. nov., an anaerobic, sulfur- and Fe-reducing bacterium isolated from the mangrove sediment.</title>
        <authorList>
            <person name="Qiu D."/>
        </authorList>
    </citation>
    <scope>NUCLEOTIDE SEQUENCE [LARGE SCALE GENOMIC DNA]</scope>
    <source>
        <strain evidence="2 3">DSM 12116</strain>
    </source>
</reference>
<dbReference type="EMBL" id="JAHBCL010000006">
    <property type="protein sequence ID" value="MBS7525892.1"/>
    <property type="molecule type" value="Genomic_DNA"/>
</dbReference>
<dbReference type="PANTHER" id="PTHR36930:SF1">
    <property type="entry name" value="MOSC DOMAIN-CONTAINING PROTEIN"/>
    <property type="match status" value="1"/>
</dbReference>
<feature type="domain" description="MOSC" evidence="1">
    <location>
        <begin position="18"/>
        <end position="143"/>
    </location>
</feature>
<organism evidence="2 3">
    <name type="scientific">Fusibacter paucivorans</name>
    <dbReference type="NCBI Taxonomy" id="76009"/>
    <lineage>
        <taxon>Bacteria</taxon>
        <taxon>Bacillati</taxon>
        <taxon>Bacillota</taxon>
        <taxon>Clostridia</taxon>
        <taxon>Eubacteriales</taxon>
        <taxon>Eubacteriales Family XII. Incertae Sedis</taxon>
        <taxon>Fusibacter</taxon>
    </lineage>
</organism>
<dbReference type="Proteomes" id="UP000746471">
    <property type="component" value="Unassembled WGS sequence"/>
</dbReference>